<feature type="transmembrane region" description="Helical" evidence="6">
    <location>
        <begin position="12"/>
        <end position="33"/>
    </location>
</feature>
<accession>A0A5A8CXC5</accession>
<comment type="similarity">
    <text evidence="2">Belongs to the archaeal/bacterial/fungal opsin family.</text>
</comment>
<evidence type="ECO:0000256" key="6">
    <source>
        <dbReference type="SAM" id="Phobius"/>
    </source>
</evidence>
<sequence>MAMGRLADPAAGIIDMVGGGALLAMAAMAYVTASRGFGMPFRGYRAAGAPEEKFIGVVYCTCQGSIHLMRGFQLMAPPSRGLYLPDYDYADFILLCPLIVLDILFTLKIPGKVVSAALTALSLFMAACAYATEAPYQWFLFALGLVFLIVLFARVQAGVRQRLSELPSAAVGAMYVAMVSFFGMWPLFPIVFLLGPRSANVLDRTSFAAIHVVFDIVCKGVLSLALLRVRAFMETIGWYGYSLTSKDIRERLISRLSDDAKAARPTSGGHAL</sequence>
<dbReference type="Pfam" id="PF01036">
    <property type="entry name" value="Bac_rhodopsin"/>
    <property type="match status" value="1"/>
</dbReference>
<evidence type="ECO:0000256" key="3">
    <source>
        <dbReference type="ARBA" id="ARBA00022692"/>
    </source>
</evidence>
<dbReference type="SUPFAM" id="SSF81321">
    <property type="entry name" value="Family A G protein-coupled receptor-like"/>
    <property type="match status" value="1"/>
</dbReference>
<dbReference type="AlphaFoldDB" id="A0A5A8CXC5"/>
<feature type="transmembrane region" description="Helical" evidence="6">
    <location>
        <begin position="89"/>
        <end position="107"/>
    </location>
</feature>
<reference evidence="7 8" key="1">
    <citation type="submission" date="2019-07" db="EMBL/GenBank/DDBJ databases">
        <title>Genomes of Cafeteria roenbergensis.</title>
        <authorList>
            <person name="Fischer M.G."/>
            <person name="Hackl T."/>
            <person name="Roman M."/>
        </authorList>
    </citation>
    <scope>NUCLEOTIDE SEQUENCE [LARGE SCALE GENOMIC DNA]</scope>
    <source>
        <strain evidence="7 8">BVI</strain>
    </source>
</reference>
<keyword evidence="3 6" id="KW-0812">Transmembrane</keyword>
<name>A0A5A8CXC5_CAFRO</name>
<dbReference type="InterPro" id="IPR001425">
    <property type="entry name" value="Arc/bac/fun_rhodopsins"/>
</dbReference>
<feature type="transmembrane region" description="Helical" evidence="6">
    <location>
        <begin position="138"/>
        <end position="157"/>
    </location>
</feature>
<dbReference type="EMBL" id="VLTN01000001">
    <property type="protein sequence ID" value="KAA0157615.1"/>
    <property type="molecule type" value="Genomic_DNA"/>
</dbReference>
<evidence type="ECO:0000313" key="8">
    <source>
        <dbReference type="Proteomes" id="UP000323011"/>
    </source>
</evidence>
<dbReference type="Gene3D" id="1.20.1070.10">
    <property type="entry name" value="Rhodopsin 7-helix transmembrane proteins"/>
    <property type="match status" value="1"/>
</dbReference>
<proteinExistence type="inferred from homology"/>
<organism evidence="7 8">
    <name type="scientific">Cafeteria roenbergensis</name>
    <name type="common">Marine flagellate</name>
    <dbReference type="NCBI Taxonomy" id="33653"/>
    <lineage>
        <taxon>Eukaryota</taxon>
        <taxon>Sar</taxon>
        <taxon>Stramenopiles</taxon>
        <taxon>Bigyra</taxon>
        <taxon>Opalozoa</taxon>
        <taxon>Bicosoecida</taxon>
        <taxon>Cafeteriaceae</taxon>
        <taxon>Cafeteria</taxon>
    </lineage>
</organism>
<gene>
    <name evidence="7" type="ORF">FNF29_00191</name>
</gene>
<feature type="transmembrane region" description="Helical" evidence="6">
    <location>
        <begin position="206"/>
        <end position="227"/>
    </location>
</feature>
<protein>
    <submittedName>
        <fullName evidence="7">Uncharacterized protein</fullName>
    </submittedName>
</protein>
<feature type="transmembrane region" description="Helical" evidence="6">
    <location>
        <begin position="169"/>
        <end position="194"/>
    </location>
</feature>
<keyword evidence="5 6" id="KW-0472">Membrane</keyword>
<evidence type="ECO:0000313" key="7">
    <source>
        <dbReference type="EMBL" id="KAA0157615.1"/>
    </source>
</evidence>
<dbReference type="Proteomes" id="UP000323011">
    <property type="component" value="Unassembled WGS sequence"/>
</dbReference>
<evidence type="ECO:0000256" key="4">
    <source>
        <dbReference type="ARBA" id="ARBA00022989"/>
    </source>
</evidence>
<keyword evidence="8" id="KW-1185">Reference proteome</keyword>
<comment type="caution">
    <text evidence="7">The sequence shown here is derived from an EMBL/GenBank/DDBJ whole genome shotgun (WGS) entry which is preliminary data.</text>
</comment>
<dbReference type="GO" id="GO:0016020">
    <property type="term" value="C:membrane"/>
    <property type="evidence" value="ECO:0007669"/>
    <property type="project" value="UniProtKB-SubCell"/>
</dbReference>
<evidence type="ECO:0000256" key="5">
    <source>
        <dbReference type="ARBA" id="ARBA00023136"/>
    </source>
</evidence>
<keyword evidence="4 6" id="KW-1133">Transmembrane helix</keyword>
<comment type="subcellular location">
    <subcellularLocation>
        <location evidence="1">Membrane</location>
        <topology evidence="1">Multi-pass membrane protein</topology>
    </subcellularLocation>
</comment>
<feature type="transmembrane region" description="Helical" evidence="6">
    <location>
        <begin position="114"/>
        <end position="132"/>
    </location>
</feature>
<evidence type="ECO:0000256" key="2">
    <source>
        <dbReference type="ARBA" id="ARBA00008130"/>
    </source>
</evidence>
<evidence type="ECO:0000256" key="1">
    <source>
        <dbReference type="ARBA" id="ARBA00004141"/>
    </source>
</evidence>
<dbReference type="SMART" id="SM01021">
    <property type="entry name" value="Bac_rhodopsin"/>
    <property type="match status" value="1"/>
</dbReference>